<feature type="region of interest" description="Disordered" evidence="5">
    <location>
        <begin position="1"/>
        <end position="23"/>
    </location>
</feature>
<dbReference type="FunFam" id="3.40.50.300:FF:000166">
    <property type="entry name" value="vesicle-fusing ATPase isoform X1"/>
    <property type="match status" value="1"/>
</dbReference>
<evidence type="ECO:0000256" key="1">
    <source>
        <dbReference type="ARBA" id="ARBA00006914"/>
    </source>
</evidence>
<dbReference type="Proteomes" id="UP000694843">
    <property type="component" value="Unplaced"/>
</dbReference>
<dbReference type="GO" id="GO:0006891">
    <property type="term" value="P:intra-Golgi vesicle-mediated transport"/>
    <property type="evidence" value="ECO:0007669"/>
    <property type="project" value="TreeGrafter"/>
</dbReference>
<dbReference type="Pfam" id="PF00004">
    <property type="entry name" value="AAA"/>
    <property type="match status" value="1"/>
</dbReference>
<evidence type="ECO:0000256" key="2">
    <source>
        <dbReference type="ARBA" id="ARBA00022741"/>
    </source>
</evidence>
<dbReference type="KEGG" id="hazt:108681810"/>
<sequence length="329" mass="36699">MSDQPIGHVKSSIPVRKRDPWPLLENDEAQPSEAMHHSACSYQSNSHVSAINTGRIKQSDEVQRPGQDPATEPAMIFVVPSPSFRHDALDTVIERGIIEWSQIKSVLQRGHIFVEQSKSQKTSRLLCMLIHGGPKVGTSALAAHLAKQGNFNAVKFLTPFDMIGLSETAKCLFMKKIFEDSSRSRLSCIILDDVDEMIGSSSVMLSAVRDLLKYTPPEDRKLLVMCTSQNHAALDGQLPARFSKKLEVPRIEDVYDIRLVLEQSKSMSLQEVDEVCSRIPVGSFRVGMKELLCMLDTMHVMGGSSEDRIVAFCNDLLPPQELYAPDEQY</sequence>
<dbReference type="InterPro" id="IPR003959">
    <property type="entry name" value="ATPase_AAA_core"/>
</dbReference>
<dbReference type="GeneID" id="108681810"/>
<keyword evidence="4" id="KW-0460">Magnesium</keyword>
<dbReference type="GO" id="GO:0046872">
    <property type="term" value="F:metal ion binding"/>
    <property type="evidence" value="ECO:0007669"/>
    <property type="project" value="UniProtKB-UniRule"/>
</dbReference>
<keyword evidence="4" id="KW-0931">ER-Golgi transport</keyword>
<evidence type="ECO:0000313" key="8">
    <source>
        <dbReference type="RefSeq" id="XP_018026374.1"/>
    </source>
</evidence>
<dbReference type="GO" id="GO:0005524">
    <property type="term" value="F:ATP binding"/>
    <property type="evidence" value="ECO:0007669"/>
    <property type="project" value="UniProtKB-UniRule"/>
</dbReference>
<feature type="domain" description="ATPase AAA-type core" evidence="6">
    <location>
        <begin position="128"/>
        <end position="249"/>
    </location>
</feature>
<keyword evidence="7" id="KW-1185">Reference proteome</keyword>
<gene>
    <name evidence="8" type="primary">LOC108681810</name>
</gene>
<keyword evidence="2 4" id="KW-0547">Nucleotide-binding</keyword>
<comment type="catalytic activity">
    <reaction evidence="4">
        <text>ATP + H2O = ADP + phosphate + H(+)</text>
        <dbReference type="Rhea" id="RHEA:13065"/>
        <dbReference type="ChEBI" id="CHEBI:15377"/>
        <dbReference type="ChEBI" id="CHEBI:15378"/>
        <dbReference type="ChEBI" id="CHEBI:30616"/>
        <dbReference type="ChEBI" id="CHEBI:43474"/>
        <dbReference type="ChEBI" id="CHEBI:456216"/>
        <dbReference type="EC" id="3.6.4.6"/>
    </reaction>
</comment>
<evidence type="ECO:0000256" key="5">
    <source>
        <dbReference type="SAM" id="MobiDB-lite"/>
    </source>
</evidence>
<dbReference type="CDD" id="cd00009">
    <property type="entry name" value="AAA"/>
    <property type="match status" value="1"/>
</dbReference>
<comment type="function">
    <text evidence="4">Required for vesicle-mediated transport. Catalyzes the fusion of transport vesicles within the Golgi cisternae. Is also required for transport from the endoplasmic reticulum to the Golgi stack. Seems to function as a fusion protein required for the delivery of cargo proteins to all compartments of the Golgi stack independent of vesicle origin.</text>
</comment>
<dbReference type="OMA" id="IVCANIC"/>
<dbReference type="GO" id="GO:0016887">
    <property type="term" value="F:ATP hydrolysis activity"/>
    <property type="evidence" value="ECO:0007669"/>
    <property type="project" value="InterPro"/>
</dbReference>
<keyword evidence="4" id="KW-0813">Transport</keyword>
<evidence type="ECO:0000256" key="3">
    <source>
        <dbReference type="ARBA" id="ARBA00022840"/>
    </source>
</evidence>
<keyword evidence="4" id="KW-0963">Cytoplasm</keyword>
<reference evidence="8" key="1">
    <citation type="submission" date="2025-08" db="UniProtKB">
        <authorList>
            <consortium name="RefSeq"/>
        </authorList>
    </citation>
    <scope>IDENTIFICATION</scope>
    <source>
        <tissue evidence="8">Whole organism</tissue>
    </source>
</reference>
<evidence type="ECO:0000313" key="7">
    <source>
        <dbReference type="Proteomes" id="UP000694843"/>
    </source>
</evidence>
<evidence type="ECO:0000256" key="4">
    <source>
        <dbReference type="RuleBase" id="RU367045"/>
    </source>
</evidence>
<proteinExistence type="inferred from homology"/>
<protein>
    <recommendedName>
        <fullName evidence="4">Vesicle-fusing ATPase</fullName>
        <ecNumber evidence="4">3.6.4.6</ecNumber>
    </recommendedName>
</protein>
<accession>A0A8B7PJM9</accession>
<dbReference type="GO" id="GO:0005795">
    <property type="term" value="C:Golgi stack"/>
    <property type="evidence" value="ECO:0007669"/>
    <property type="project" value="TreeGrafter"/>
</dbReference>
<dbReference type="InterPro" id="IPR039812">
    <property type="entry name" value="Vesicle-fus_ATPase"/>
</dbReference>
<dbReference type="PANTHER" id="PTHR23078:SF3">
    <property type="entry name" value="VESICLE-FUSING ATPASE"/>
    <property type="match status" value="1"/>
</dbReference>
<keyword evidence="4" id="KW-0653">Protein transport</keyword>
<evidence type="ECO:0000259" key="6">
    <source>
        <dbReference type="Pfam" id="PF00004"/>
    </source>
</evidence>
<comment type="cofactor">
    <cofactor evidence="4">
        <name>Mg(2+)</name>
        <dbReference type="ChEBI" id="CHEBI:18420"/>
    </cofactor>
    <text evidence="4">Binds 1 Mg(2+) ion per subunit.</text>
</comment>
<comment type="similarity">
    <text evidence="1 4">Belongs to the AAA ATPase family.</text>
</comment>
<dbReference type="OrthoDB" id="9982946at2759"/>
<dbReference type="AlphaFoldDB" id="A0A8B7PJM9"/>
<dbReference type="EC" id="3.6.4.6" evidence="4"/>
<organism evidence="7 8">
    <name type="scientific">Hyalella azteca</name>
    <name type="common">Amphipod</name>
    <dbReference type="NCBI Taxonomy" id="294128"/>
    <lineage>
        <taxon>Eukaryota</taxon>
        <taxon>Metazoa</taxon>
        <taxon>Ecdysozoa</taxon>
        <taxon>Arthropoda</taxon>
        <taxon>Crustacea</taxon>
        <taxon>Multicrustacea</taxon>
        <taxon>Malacostraca</taxon>
        <taxon>Eumalacostraca</taxon>
        <taxon>Peracarida</taxon>
        <taxon>Amphipoda</taxon>
        <taxon>Senticaudata</taxon>
        <taxon>Talitrida</taxon>
        <taxon>Talitroidea</taxon>
        <taxon>Hyalellidae</taxon>
        <taxon>Hyalella</taxon>
    </lineage>
</organism>
<dbReference type="SUPFAM" id="SSF52540">
    <property type="entry name" value="P-loop containing nucleoside triphosphate hydrolases"/>
    <property type="match status" value="1"/>
</dbReference>
<dbReference type="GO" id="GO:0035494">
    <property type="term" value="P:SNARE complex disassembly"/>
    <property type="evidence" value="ECO:0007669"/>
    <property type="project" value="InterPro"/>
</dbReference>
<dbReference type="Gene3D" id="3.40.50.300">
    <property type="entry name" value="P-loop containing nucleotide triphosphate hydrolases"/>
    <property type="match status" value="1"/>
</dbReference>
<comment type="subcellular location">
    <subcellularLocation>
        <location evidence="4">Cytoplasm</location>
    </subcellularLocation>
</comment>
<dbReference type="InterPro" id="IPR027417">
    <property type="entry name" value="P-loop_NTPase"/>
</dbReference>
<name>A0A8B7PJM9_HYAAZ</name>
<dbReference type="RefSeq" id="XP_018026374.1">
    <property type="nucleotide sequence ID" value="XM_018170885.1"/>
</dbReference>
<keyword evidence="4" id="KW-0479">Metal-binding</keyword>
<dbReference type="GO" id="GO:0043001">
    <property type="term" value="P:Golgi to plasma membrane protein transport"/>
    <property type="evidence" value="ECO:0007669"/>
    <property type="project" value="TreeGrafter"/>
</dbReference>
<keyword evidence="4" id="KW-0378">Hydrolase</keyword>
<keyword evidence="3 4" id="KW-0067">ATP-binding</keyword>
<dbReference type="PANTHER" id="PTHR23078">
    <property type="entry name" value="VESICULAR-FUSION PROTEIN NSF"/>
    <property type="match status" value="1"/>
</dbReference>